<dbReference type="InterPro" id="IPR036047">
    <property type="entry name" value="F-box-like_dom_sf"/>
</dbReference>
<dbReference type="InterPro" id="IPR001810">
    <property type="entry name" value="F-box_dom"/>
</dbReference>
<dbReference type="GO" id="GO:0031146">
    <property type="term" value="P:SCF-dependent proteasomal ubiquitin-dependent protein catabolic process"/>
    <property type="evidence" value="ECO:0007669"/>
    <property type="project" value="TreeGrafter"/>
</dbReference>
<dbReference type="OrthoDB" id="27842at2759"/>
<sequence>MTCAISSLPPEVLTGIFKFLDVRSRLKASLVCKTWFQILNCPQLLCDVKIQFSGEVDETIKRFSRMTRPFQWFSFCRVIISSPVVEFLKNYSSQFVILSFSECEVIDFKSESKLQEKILHCDNLRILDVSNTDIAFLFAPILNLTELKLCKYSGLSDYVMSQFSKSLSKLEKLTLGGSVVFQEEACKRFNVTEEEIQTNPSHTMLSFVCIKMLIEKNRATLRYIDFLYLRLSSEDILTISKIEGLKLRRVLFPKKLNSIYVERFCENQLSLVAVDFTNSLYVGDNTVSAVIKCLQNVQEMILYNEQRIDKCIIEIFQLQYLLKLDLAFCFYISQLSYQKALLNLKTFKLKHLNLAHAKISDDNLFKLLKCNQNICYLNVTGTCISNKTLNMICKNLIRLECLILGSCRAISDSGLTGEFENYSDSLTQTPLSNLKYLTELNLNKNYLITNDGCIKAIRFRKLEKLFLNNCRGLILSEEFKMELKKQNPCLHGFNTSY</sequence>
<dbReference type="PANTHER" id="PTHR13318:SF95">
    <property type="entry name" value="F-BOX PROTEIN YLR352W"/>
    <property type="match status" value="1"/>
</dbReference>
<reference evidence="2" key="1">
    <citation type="submission" date="2020-07" db="EMBL/GenBank/DDBJ databases">
        <title>Multicomponent nature underlies the extraordinary mechanical properties of spider dragline silk.</title>
        <authorList>
            <person name="Kono N."/>
            <person name="Nakamura H."/>
            <person name="Mori M."/>
            <person name="Yoshida Y."/>
            <person name="Ohtoshi R."/>
            <person name="Malay A.D."/>
            <person name="Moran D.A.P."/>
            <person name="Tomita M."/>
            <person name="Numata K."/>
            <person name="Arakawa K."/>
        </authorList>
    </citation>
    <scope>NUCLEOTIDE SEQUENCE</scope>
</reference>
<dbReference type="Gene3D" id="3.80.10.10">
    <property type="entry name" value="Ribonuclease Inhibitor"/>
    <property type="match status" value="2"/>
</dbReference>
<dbReference type="PROSITE" id="PS50181">
    <property type="entry name" value="FBOX"/>
    <property type="match status" value="1"/>
</dbReference>
<gene>
    <name evidence="2" type="ORF">TNCT_30231</name>
</gene>
<accession>A0A8X6LZ97</accession>
<evidence type="ECO:0000313" key="2">
    <source>
        <dbReference type="EMBL" id="GFR27460.1"/>
    </source>
</evidence>
<feature type="domain" description="F-box" evidence="1">
    <location>
        <begin position="2"/>
        <end position="48"/>
    </location>
</feature>
<dbReference type="AlphaFoldDB" id="A0A8X6LZ97"/>
<keyword evidence="3" id="KW-1185">Reference proteome</keyword>
<dbReference type="Proteomes" id="UP000887116">
    <property type="component" value="Unassembled WGS sequence"/>
</dbReference>
<protein>
    <recommendedName>
        <fullName evidence="1">F-box domain-containing protein</fullName>
    </recommendedName>
</protein>
<evidence type="ECO:0000313" key="3">
    <source>
        <dbReference type="Proteomes" id="UP000887116"/>
    </source>
</evidence>
<dbReference type="Pfam" id="PF12937">
    <property type="entry name" value="F-box-like"/>
    <property type="match status" value="1"/>
</dbReference>
<dbReference type="GO" id="GO:0019005">
    <property type="term" value="C:SCF ubiquitin ligase complex"/>
    <property type="evidence" value="ECO:0007669"/>
    <property type="project" value="TreeGrafter"/>
</dbReference>
<organism evidence="2 3">
    <name type="scientific">Trichonephila clavata</name>
    <name type="common">Joro spider</name>
    <name type="synonym">Nephila clavata</name>
    <dbReference type="NCBI Taxonomy" id="2740835"/>
    <lineage>
        <taxon>Eukaryota</taxon>
        <taxon>Metazoa</taxon>
        <taxon>Ecdysozoa</taxon>
        <taxon>Arthropoda</taxon>
        <taxon>Chelicerata</taxon>
        <taxon>Arachnida</taxon>
        <taxon>Araneae</taxon>
        <taxon>Araneomorphae</taxon>
        <taxon>Entelegynae</taxon>
        <taxon>Araneoidea</taxon>
        <taxon>Nephilidae</taxon>
        <taxon>Trichonephila</taxon>
    </lineage>
</organism>
<dbReference type="InterPro" id="IPR032675">
    <property type="entry name" value="LRR_dom_sf"/>
</dbReference>
<dbReference type="EMBL" id="BMAO01008915">
    <property type="protein sequence ID" value="GFR27460.1"/>
    <property type="molecule type" value="Genomic_DNA"/>
</dbReference>
<comment type="caution">
    <text evidence="2">The sequence shown here is derived from an EMBL/GenBank/DDBJ whole genome shotgun (WGS) entry which is preliminary data.</text>
</comment>
<dbReference type="PANTHER" id="PTHR13318">
    <property type="entry name" value="PARTNER OF PAIRED, ISOFORM B-RELATED"/>
    <property type="match status" value="1"/>
</dbReference>
<dbReference type="SUPFAM" id="SSF52047">
    <property type="entry name" value="RNI-like"/>
    <property type="match status" value="1"/>
</dbReference>
<evidence type="ECO:0000259" key="1">
    <source>
        <dbReference type="PROSITE" id="PS50181"/>
    </source>
</evidence>
<dbReference type="SMART" id="SM00256">
    <property type="entry name" value="FBOX"/>
    <property type="match status" value="1"/>
</dbReference>
<name>A0A8X6LZ97_TRICU</name>
<proteinExistence type="predicted"/>
<dbReference type="SUPFAM" id="SSF81383">
    <property type="entry name" value="F-box domain"/>
    <property type="match status" value="1"/>
</dbReference>